<name>A0A6J5P1T5_9CAUD</name>
<evidence type="ECO:0000313" key="1">
    <source>
        <dbReference type="EMBL" id="CAB4165082.1"/>
    </source>
</evidence>
<protein>
    <submittedName>
        <fullName evidence="1">Uncharacterized protein</fullName>
    </submittedName>
</protein>
<reference evidence="1" key="1">
    <citation type="submission" date="2020-04" db="EMBL/GenBank/DDBJ databases">
        <authorList>
            <person name="Chiriac C."/>
            <person name="Salcher M."/>
            <person name="Ghai R."/>
            <person name="Kavagutti S V."/>
        </authorList>
    </citation>
    <scope>NUCLEOTIDE SEQUENCE</scope>
</reference>
<sequence length="36" mass="4340">MPDDRFRLSRRVYRKGRLLAIVYEDRLTGREVSFPA</sequence>
<organism evidence="1">
    <name type="scientific">uncultured Caudovirales phage</name>
    <dbReference type="NCBI Taxonomy" id="2100421"/>
    <lineage>
        <taxon>Viruses</taxon>
        <taxon>Duplodnaviria</taxon>
        <taxon>Heunggongvirae</taxon>
        <taxon>Uroviricota</taxon>
        <taxon>Caudoviricetes</taxon>
        <taxon>Peduoviridae</taxon>
        <taxon>Maltschvirus</taxon>
        <taxon>Maltschvirus maltsch</taxon>
    </lineage>
</organism>
<gene>
    <name evidence="1" type="ORF">UFOVP823_7</name>
</gene>
<accession>A0A6J5P1T5</accession>
<proteinExistence type="predicted"/>
<dbReference type="EMBL" id="LR796773">
    <property type="protein sequence ID" value="CAB4165082.1"/>
    <property type="molecule type" value="Genomic_DNA"/>
</dbReference>